<proteinExistence type="predicted"/>
<dbReference type="InterPro" id="IPR001680">
    <property type="entry name" value="WD40_rpt"/>
</dbReference>
<gene>
    <name evidence="2" type="ORF">J8273_3007</name>
</gene>
<dbReference type="Pfam" id="PF00400">
    <property type="entry name" value="WD40"/>
    <property type="match status" value="5"/>
</dbReference>
<evidence type="ECO:0000313" key="3">
    <source>
        <dbReference type="Proteomes" id="UP000717585"/>
    </source>
</evidence>
<keyword evidence="3" id="KW-1185">Reference proteome</keyword>
<organism evidence="2 3">
    <name type="scientific">Carpediemonas membranifera</name>
    <dbReference type="NCBI Taxonomy" id="201153"/>
    <lineage>
        <taxon>Eukaryota</taxon>
        <taxon>Metamonada</taxon>
        <taxon>Carpediemonas-like organisms</taxon>
        <taxon>Carpediemonas</taxon>
    </lineage>
</organism>
<dbReference type="PROSITE" id="PS50082">
    <property type="entry name" value="WD_REPEATS_2"/>
    <property type="match status" value="5"/>
</dbReference>
<keyword evidence="1" id="KW-0853">WD repeat</keyword>
<dbReference type="Gene3D" id="2.130.10.10">
    <property type="entry name" value="YVTN repeat-like/Quinoprotein amine dehydrogenase"/>
    <property type="match status" value="1"/>
</dbReference>
<feature type="repeat" description="WD" evidence="1">
    <location>
        <begin position="7"/>
        <end position="39"/>
    </location>
</feature>
<dbReference type="GO" id="GO:0097361">
    <property type="term" value="C:cytosolic [4Fe-4S] assembly targeting complex"/>
    <property type="evidence" value="ECO:0007669"/>
    <property type="project" value="TreeGrafter"/>
</dbReference>
<evidence type="ECO:0000313" key="2">
    <source>
        <dbReference type="EMBL" id="KAG9395440.1"/>
    </source>
</evidence>
<dbReference type="AlphaFoldDB" id="A0A8J6EAV0"/>
<dbReference type="PANTHER" id="PTHR19920">
    <property type="entry name" value="WD40 PROTEIN CIAO1"/>
    <property type="match status" value="1"/>
</dbReference>
<feature type="repeat" description="WD" evidence="1">
    <location>
        <begin position="219"/>
        <end position="250"/>
    </location>
</feature>
<feature type="repeat" description="WD" evidence="1">
    <location>
        <begin position="109"/>
        <end position="141"/>
    </location>
</feature>
<feature type="repeat" description="WD" evidence="1">
    <location>
        <begin position="63"/>
        <end position="97"/>
    </location>
</feature>
<dbReference type="InterPro" id="IPR036322">
    <property type="entry name" value="WD40_repeat_dom_sf"/>
</dbReference>
<reference evidence="2" key="1">
    <citation type="submission" date="2021-05" db="EMBL/GenBank/DDBJ databases">
        <title>A free-living protist that lacks canonical eukaryotic 1 DNA replication and segregation systems.</title>
        <authorList>
            <person name="Salas-Leiva D.E."/>
            <person name="Tromer E.C."/>
            <person name="Curtis B.A."/>
            <person name="Jerlstrom-Hultqvist J."/>
            <person name="Kolisko M."/>
            <person name="Yi Z."/>
            <person name="Salas-Leiva J.S."/>
            <person name="Gallot-Lavallee L."/>
            <person name="Kops G.J.P.L."/>
            <person name="Archibald J.M."/>
            <person name="Simpson A.G.B."/>
            <person name="Roger A.J."/>
        </authorList>
    </citation>
    <scope>NUCLEOTIDE SEQUENCE</scope>
    <source>
        <strain evidence="2">BICM</strain>
    </source>
</reference>
<protein>
    <submittedName>
        <fullName evidence="2">Uncharacterized protein</fullName>
    </submittedName>
</protein>
<dbReference type="PANTHER" id="PTHR19920:SF0">
    <property type="entry name" value="CYTOSOLIC IRON-SULFUR PROTEIN ASSEMBLY PROTEIN CIAO1-RELATED"/>
    <property type="match status" value="1"/>
</dbReference>
<comment type="caution">
    <text evidence="2">The sequence shown here is derived from an EMBL/GenBank/DDBJ whole genome shotgun (WGS) entry which is preliminary data.</text>
</comment>
<dbReference type="CDD" id="cd00200">
    <property type="entry name" value="WD40"/>
    <property type="match status" value="1"/>
</dbReference>
<dbReference type="EMBL" id="JAHDYR010000011">
    <property type="protein sequence ID" value="KAG9395440.1"/>
    <property type="molecule type" value="Genomic_DNA"/>
</dbReference>
<name>A0A8J6EAV0_9EUKA</name>
<sequence length="356" mass="38958">MERFSAFRDHLSPVWAVDISPNGEYMATGGSDGLLFLYQRNTEGKYVQVAKQDIRTPQGPTTVRSVRFSPDSKRVATACFDAKVHIWSILPGSAEEESEEPRMKAVDPLDGHSNEVKSVSWSHDGLLLASTARDRKVVVWQDNEMGDYECMDVIEGKHVQDVKVVSFHPTEDILASASYDNTVQVYDGQEGMEWEHVWGSKSPVPPETAEVHPTDAHGTEAHRATVWDVAWAPQGKEFVTVSSDLSMKLWRPAGEGYEVAQTIVGFTKFVPIRAVWLGDHVFVTGAESKVFVFKRGAPAGGCTVLGESEAGFGLVETYTTEHDGEVNNMAVRAVDGGVVVVTVGDDGAAIISRLNF</sequence>
<evidence type="ECO:0000256" key="1">
    <source>
        <dbReference type="PROSITE-ProRule" id="PRU00221"/>
    </source>
</evidence>
<accession>A0A8J6EAV0</accession>
<dbReference type="SUPFAM" id="SSF50978">
    <property type="entry name" value="WD40 repeat-like"/>
    <property type="match status" value="1"/>
</dbReference>
<dbReference type="InterPro" id="IPR015943">
    <property type="entry name" value="WD40/YVTN_repeat-like_dom_sf"/>
</dbReference>
<dbReference type="PROSITE" id="PS50294">
    <property type="entry name" value="WD_REPEATS_REGION"/>
    <property type="match status" value="3"/>
</dbReference>
<dbReference type="OrthoDB" id="284782at2759"/>
<feature type="repeat" description="WD" evidence="1">
    <location>
        <begin position="155"/>
        <end position="187"/>
    </location>
</feature>
<dbReference type="SMART" id="SM00320">
    <property type="entry name" value="WD40"/>
    <property type="match status" value="7"/>
</dbReference>
<dbReference type="GO" id="GO:0016226">
    <property type="term" value="P:iron-sulfur cluster assembly"/>
    <property type="evidence" value="ECO:0007669"/>
    <property type="project" value="TreeGrafter"/>
</dbReference>
<dbReference type="Proteomes" id="UP000717585">
    <property type="component" value="Unassembled WGS sequence"/>
</dbReference>